<protein>
    <submittedName>
        <fullName evidence="5">Cellulase family glycosylhydrolase</fullName>
    </submittedName>
</protein>
<feature type="domain" description="Glycoside hydrolase family 5" evidence="4">
    <location>
        <begin position="58"/>
        <end position="302"/>
    </location>
</feature>
<keyword evidence="2 3" id="KW-0326">Glycosidase</keyword>
<comment type="similarity">
    <text evidence="3">Belongs to the glycosyl hydrolase 5 (cellulase A) family.</text>
</comment>
<dbReference type="RefSeq" id="WP_165015074.1">
    <property type="nucleotide sequence ID" value="NZ_JAALDL010000011.1"/>
</dbReference>
<name>A0A6M1RH32_9GAMM</name>
<evidence type="ECO:0000256" key="2">
    <source>
        <dbReference type="ARBA" id="ARBA00023295"/>
    </source>
</evidence>
<keyword evidence="6" id="KW-1185">Reference proteome</keyword>
<dbReference type="Proteomes" id="UP000473008">
    <property type="component" value="Unassembled WGS sequence"/>
</dbReference>
<dbReference type="Gene3D" id="3.20.20.80">
    <property type="entry name" value="Glycosidases"/>
    <property type="match status" value="1"/>
</dbReference>
<proteinExistence type="inferred from homology"/>
<dbReference type="GO" id="GO:0004553">
    <property type="term" value="F:hydrolase activity, hydrolyzing O-glycosyl compounds"/>
    <property type="evidence" value="ECO:0007669"/>
    <property type="project" value="InterPro"/>
</dbReference>
<accession>A0A6M1RH32</accession>
<gene>
    <name evidence="5" type="ORF">G5S52_14515</name>
</gene>
<sequence length="362" mass="42111">MRTTQRERWNKEQAKQWREQHGWLCGFNYLPHTAVNWNEMWQAETFDLATIEQELCWAKEIGFNALRTNLPFVVWQQERDALFAHIEAFLGVCQSNNIKVILTLLDDCEFSGETPHYGEQPAPVPGVHNSRALASPGREHVMNLAIWPDIERYTKDVLSHFGQDPRVVLWDLYNEPTNRMLFKDGIHREFDEALEAHSHALTQKMFEWARHIGPEQPLTVAAWHVELDTPFSHPTDHLALSESDIITFHAYVPPEAMTRITDIVSQYQRPVLCTEWMARHLGSTYQTQLPTLKQKDIGVFQWGLVRGKTQTWLPWPWVEVLPTQEGLWFHDLLDEEGRPFDEAEIALIRQCLAEPKGSHHAL</sequence>
<dbReference type="InterPro" id="IPR001547">
    <property type="entry name" value="Glyco_hydro_5"/>
</dbReference>
<reference evidence="5 6" key="1">
    <citation type="submission" date="2020-02" db="EMBL/GenBank/DDBJ databases">
        <title>The draft genome of Grimontia sedimenta sp. nov., isolated from benthic sediments near coral reefs south of Kuwait.</title>
        <authorList>
            <person name="Mahmoud H.M."/>
            <person name="Jose L."/>
            <person name="Eapen S."/>
        </authorList>
    </citation>
    <scope>NUCLEOTIDE SEQUENCE [LARGE SCALE GENOMIC DNA]</scope>
    <source>
        <strain evidence="5 6">S25</strain>
    </source>
</reference>
<dbReference type="AlphaFoldDB" id="A0A6M1RH32"/>
<dbReference type="GO" id="GO:0000272">
    <property type="term" value="P:polysaccharide catabolic process"/>
    <property type="evidence" value="ECO:0007669"/>
    <property type="project" value="InterPro"/>
</dbReference>
<evidence type="ECO:0000256" key="3">
    <source>
        <dbReference type="RuleBase" id="RU361153"/>
    </source>
</evidence>
<keyword evidence="1 3" id="KW-0378">Hydrolase</keyword>
<organism evidence="5 6">
    <name type="scientific">Grimontia sedimenti</name>
    <dbReference type="NCBI Taxonomy" id="2711294"/>
    <lineage>
        <taxon>Bacteria</taxon>
        <taxon>Pseudomonadati</taxon>
        <taxon>Pseudomonadota</taxon>
        <taxon>Gammaproteobacteria</taxon>
        <taxon>Vibrionales</taxon>
        <taxon>Vibrionaceae</taxon>
        <taxon>Grimontia</taxon>
    </lineage>
</organism>
<dbReference type="Pfam" id="PF00150">
    <property type="entry name" value="Cellulase"/>
    <property type="match status" value="1"/>
</dbReference>
<evidence type="ECO:0000313" key="5">
    <source>
        <dbReference type="EMBL" id="NGN98812.1"/>
    </source>
</evidence>
<dbReference type="EMBL" id="JAALDL010000011">
    <property type="protein sequence ID" value="NGN98812.1"/>
    <property type="molecule type" value="Genomic_DNA"/>
</dbReference>
<evidence type="ECO:0000313" key="6">
    <source>
        <dbReference type="Proteomes" id="UP000473008"/>
    </source>
</evidence>
<comment type="caution">
    <text evidence="5">The sequence shown here is derived from an EMBL/GenBank/DDBJ whole genome shotgun (WGS) entry which is preliminary data.</text>
</comment>
<dbReference type="SUPFAM" id="SSF51445">
    <property type="entry name" value="(Trans)glycosidases"/>
    <property type="match status" value="1"/>
</dbReference>
<evidence type="ECO:0000259" key="4">
    <source>
        <dbReference type="Pfam" id="PF00150"/>
    </source>
</evidence>
<evidence type="ECO:0000256" key="1">
    <source>
        <dbReference type="ARBA" id="ARBA00022801"/>
    </source>
</evidence>
<dbReference type="InterPro" id="IPR017853">
    <property type="entry name" value="GH"/>
</dbReference>